<name>A0A8J2JBZ7_9HEXA</name>
<protein>
    <submittedName>
        <fullName evidence="1">Uncharacterized protein</fullName>
    </submittedName>
</protein>
<dbReference type="AlphaFoldDB" id="A0A8J2JBZ7"/>
<keyword evidence="2" id="KW-1185">Reference proteome</keyword>
<feature type="non-terminal residue" evidence="1">
    <location>
        <position position="1"/>
    </location>
</feature>
<reference evidence="1" key="1">
    <citation type="submission" date="2021-06" db="EMBL/GenBank/DDBJ databases">
        <authorList>
            <person name="Hodson N. C."/>
            <person name="Mongue J. A."/>
            <person name="Jaron S. K."/>
        </authorList>
    </citation>
    <scope>NUCLEOTIDE SEQUENCE</scope>
</reference>
<accession>A0A8J2JBZ7</accession>
<dbReference type="EMBL" id="CAJVCH010045820">
    <property type="protein sequence ID" value="CAG7717433.1"/>
    <property type="molecule type" value="Genomic_DNA"/>
</dbReference>
<dbReference type="Proteomes" id="UP000708208">
    <property type="component" value="Unassembled WGS sequence"/>
</dbReference>
<sequence length="29" mass="2958">AFLVLGSVMVSKMTVPATPTKKIALLALG</sequence>
<proteinExistence type="predicted"/>
<evidence type="ECO:0000313" key="2">
    <source>
        <dbReference type="Proteomes" id="UP000708208"/>
    </source>
</evidence>
<organism evidence="1 2">
    <name type="scientific">Allacma fusca</name>
    <dbReference type="NCBI Taxonomy" id="39272"/>
    <lineage>
        <taxon>Eukaryota</taxon>
        <taxon>Metazoa</taxon>
        <taxon>Ecdysozoa</taxon>
        <taxon>Arthropoda</taxon>
        <taxon>Hexapoda</taxon>
        <taxon>Collembola</taxon>
        <taxon>Symphypleona</taxon>
        <taxon>Sminthuridae</taxon>
        <taxon>Allacma</taxon>
    </lineage>
</organism>
<gene>
    <name evidence="1" type="ORF">AFUS01_LOCUS6892</name>
</gene>
<feature type="non-terminal residue" evidence="1">
    <location>
        <position position="29"/>
    </location>
</feature>
<comment type="caution">
    <text evidence="1">The sequence shown here is derived from an EMBL/GenBank/DDBJ whole genome shotgun (WGS) entry which is preliminary data.</text>
</comment>
<evidence type="ECO:0000313" key="1">
    <source>
        <dbReference type="EMBL" id="CAG7717433.1"/>
    </source>
</evidence>